<dbReference type="SUPFAM" id="SSF53300">
    <property type="entry name" value="vWA-like"/>
    <property type="match status" value="1"/>
</dbReference>
<proteinExistence type="predicted"/>
<dbReference type="InterPro" id="IPR010734">
    <property type="entry name" value="Copine_C"/>
</dbReference>
<feature type="region of interest" description="Disordered" evidence="1">
    <location>
        <begin position="1"/>
        <end position="33"/>
    </location>
</feature>
<dbReference type="GO" id="GO:0005544">
    <property type="term" value="F:calcium-dependent phospholipid binding"/>
    <property type="evidence" value="ECO:0007669"/>
    <property type="project" value="InterPro"/>
</dbReference>
<dbReference type="Pfam" id="PF07002">
    <property type="entry name" value="Copine"/>
    <property type="match status" value="1"/>
</dbReference>
<dbReference type="PANTHER" id="PTHR10857:SF106">
    <property type="entry name" value="C2 DOMAIN-CONTAINING PROTEIN"/>
    <property type="match status" value="1"/>
</dbReference>
<sequence>MNNTASSVSSSTSEEEDDYTDDGQVSSAPDEETSSLTQRYRLWIHGSNFPRQGRFGARVPSTYAMVTTAAATTTTASSNIPAAGVTLGQTEVVPHNCSPQWTSTMMLQHELGSLQYLFVHVFVAHHRTKGIHTPEKETERTLLGTARFEVGDILSTPHYSRARRLRQGGCVFCRLEPPRQKQKGPGQAQLVFSPRGGSSMSIQQQQPESSMSLEEEPVASANEPPNKNTMEALKYLRFRFAAHNLVVRHRARRSLLSGNLFHSLPDTIVLIAKRPATAVRKWVTVYRSQPVCNTLHPKWDLSMVELDTLCNGDIHQPIRISIMAVRPNRPPTLLGVCETTIRFVMEAATFREQQQQKQHGHDPKEGPISGSEGSEFLLQRSANKLKDVGRLTVLEASIVTLDETSGVFQEVSYTEVDETTSPTMTTSQPTTTIDESIDLTTIPVLQPPTQRSFRQLVQEDGCQINFCVAIDFTASNGDARQQSSLHYQSESLNDYEESIMTVGRAIQSYSQNQPFSVWGFGAKFRSDQPVQHLFQCGATPQVSNVDGILEAYRSVLNSGFIMSGPTIFLNVLQAAAVQAKKQGDLLRTNNRSNLGYTVLLVVTDGIMTDYEETLRKIRVYRAVPLSIIFVGVGRSDFASLQQLCGACPENTTFVEFRNQTTPAALAHGALDQLPRQISAFMNQHVPPAAGR</sequence>
<evidence type="ECO:0000256" key="1">
    <source>
        <dbReference type="SAM" id="MobiDB-lite"/>
    </source>
</evidence>
<dbReference type="SMART" id="SM00327">
    <property type="entry name" value="VWA"/>
    <property type="match status" value="1"/>
</dbReference>
<feature type="domain" description="VWFA" evidence="2">
    <location>
        <begin position="465"/>
        <end position="673"/>
    </location>
</feature>
<dbReference type="InterPro" id="IPR002035">
    <property type="entry name" value="VWF_A"/>
</dbReference>
<dbReference type="GO" id="GO:0005886">
    <property type="term" value="C:plasma membrane"/>
    <property type="evidence" value="ECO:0007669"/>
    <property type="project" value="TreeGrafter"/>
</dbReference>
<name>A0A7S3DR29_9STRA</name>
<dbReference type="InterPro" id="IPR035892">
    <property type="entry name" value="C2_domain_sf"/>
</dbReference>
<organism evidence="3">
    <name type="scientific">Entomoneis paludosa</name>
    <dbReference type="NCBI Taxonomy" id="265537"/>
    <lineage>
        <taxon>Eukaryota</taxon>
        <taxon>Sar</taxon>
        <taxon>Stramenopiles</taxon>
        <taxon>Ochrophyta</taxon>
        <taxon>Bacillariophyta</taxon>
        <taxon>Bacillariophyceae</taxon>
        <taxon>Bacillariophycidae</taxon>
        <taxon>Entomoneidaceae</taxon>
        <taxon>Entomoneis</taxon>
    </lineage>
</organism>
<gene>
    <name evidence="3" type="ORF">APAL1065_LOCUS14937</name>
</gene>
<reference evidence="3" key="1">
    <citation type="submission" date="2021-01" db="EMBL/GenBank/DDBJ databases">
        <authorList>
            <person name="Corre E."/>
            <person name="Pelletier E."/>
            <person name="Niang G."/>
            <person name="Scheremetjew M."/>
            <person name="Finn R."/>
            <person name="Kale V."/>
            <person name="Holt S."/>
            <person name="Cochrane G."/>
            <person name="Meng A."/>
            <person name="Brown T."/>
            <person name="Cohen L."/>
        </authorList>
    </citation>
    <scope>NUCLEOTIDE SEQUENCE</scope>
    <source>
        <strain evidence="3">CCMP125</strain>
    </source>
</reference>
<evidence type="ECO:0000259" key="2">
    <source>
        <dbReference type="PROSITE" id="PS50234"/>
    </source>
</evidence>
<protein>
    <recommendedName>
        <fullName evidence="2">VWFA domain-containing protein</fullName>
    </recommendedName>
</protein>
<feature type="region of interest" description="Disordered" evidence="1">
    <location>
        <begin position="176"/>
        <end position="226"/>
    </location>
</feature>
<accession>A0A7S3DR29</accession>
<feature type="region of interest" description="Disordered" evidence="1">
    <location>
        <begin position="352"/>
        <end position="372"/>
    </location>
</feature>
<dbReference type="AlphaFoldDB" id="A0A7S3DR29"/>
<dbReference type="GO" id="GO:0071277">
    <property type="term" value="P:cellular response to calcium ion"/>
    <property type="evidence" value="ECO:0007669"/>
    <property type="project" value="TreeGrafter"/>
</dbReference>
<dbReference type="PROSITE" id="PS50234">
    <property type="entry name" value="VWFA"/>
    <property type="match status" value="1"/>
</dbReference>
<dbReference type="InterPro" id="IPR045052">
    <property type="entry name" value="Copine"/>
</dbReference>
<dbReference type="SUPFAM" id="SSF49562">
    <property type="entry name" value="C2 domain (Calcium/lipid-binding domain, CaLB)"/>
    <property type="match status" value="2"/>
</dbReference>
<dbReference type="PANTHER" id="PTHR10857">
    <property type="entry name" value="COPINE"/>
    <property type="match status" value="1"/>
</dbReference>
<dbReference type="EMBL" id="HBHT01022273">
    <property type="protein sequence ID" value="CAD9972323.1"/>
    <property type="molecule type" value="Transcribed_RNA"/>
</dbReference>
<feature type="compositionally biased region" description="Low complexity" evidence="1">
    <location>
        <begin position="1"/>
        <end position="12"/>
    </location>
</feature>
<evidence type="ECO:0000313" key="3">
    <source>
        <dbReference type="EMBL" id="CAD9972323.1"/>
    </source>
</evidence>
<feature type="compositionally biased region" description="Polar residues" evidence="1">
    <location>
        <begin position="196"/>
        <end position="212"/>
    </location>
</feature>
<dbReference type="InterPro" id="IPR036465">
    <property type="entry name" value="vWFA_dom_sf"/>
</dbReference>